<name>A0A9E7ZYB6_9HYPH</name>
<sequence>MQAVAMSRSKRGVMRRLGFPSRLFRTRGLTLSVLAVGIVMLSAALLVMLFDWDLPADKARPSAAAQAPAGEGPPAAPVKLDARMEAAAIDVQAGRNTGDLSSLSAVEVPPPLRSVDAANFRDGERIIRLAGIVAPRANDVCFDGEARWSCGLQARAALHNTIAGRSLFCQPRGIVPEIGITADCRLDARDSLPSGDVARLLVRQGWARPMPANEADFADDIETARAASAGLWRGGWRIATP</sequence>
<dbReference type="InterPro" id="IPR035437">
    <property type="entry name" value="SNase_OB-fold_sf"/>
</dbReference>
<dbReference type="AlphaFoldDB" id="A0A9E7ZYB6"/>
<gene>
    <name evidence="1" type="ORF">NWE54_25600</name>
</gene>
<proteinExistence type="predicted"/>
<reference evidence="1" key="1">
    <citation type="submission" date="2022-08" db="EMBL/GenBank/DDBJ databases">
        <title>Complete Genome Sequences of 2 Bosea sp. soil isolates.</title>
        <authorList>
            <person name="Alvarez Arevalo M."/>
            <person name="Sterndorff E.B."/>
            <person name="Faurdal D."/>
            <person name="Joergensen T.S."/>
            <person name="Weber T."/>
        </authorList>
    </citation>
    <scope>NUCLEOTIDE SEQUENCE</scope>
    <source>
        <strain evidence="1">NBC_00436</strain>
    </source>
</reference>
<dbReference type="EMBL" id="CP102774">
    <property type="protein sequence ID" value="UZF87084.1"/>
    <property type="molecule type" value="Genomic_DNA"/>
</dbReference>
<dbReference type="Gene3D" id="2.40.50.90">
    <property type="match status" value="1"/>
</dbReference>
<evidence type="ECO:0000313" key="1">
    <source>
        <dbReference type="EMBL" id="UZF87084.1"/>
    </source>
</evidence>
<accession>A0A9E7ZYB6</accession>
<dbReference type="SUPFAM" id="SSF50199">
    <property type="entry name" value="Staphylococcal nuclease"/>
    <property type="match status" value="1"/>
</dbReference>
<organism evidence="1">
    <name type="scientific">Bosea sp. NBC_00436</name>
    <dbReference type="NCBI Taxonomy" id="2969620"/>
    <lineage>
        <taxon>Bacteria</taxon>
        <taxon>Pseudomonadati</taxon>
        <taxon>Pseudomonadota</taxon>
        <taxon>Alphaproteobacteria</taxon>
        <taxon>Hyphomicrobiales</taxon>
        <taxon>Boseaceae</taxon>
        <taxon>Bosea</taxon>
    </lineage>
</organism>
<protein>
    <submittedName>
        <fullName evidence="1">Thermonuclease family protein</fullName>
    </submittedName>
</protein>